<evidence type="ECO:0000313" key="1">
    <source>
        <dbReference type="EMBL" id="CAG6459553.1"/>
    </source>
</evidence>
<dbReference type="AlphaFoldDB" id="A0A8D8F6U0"/>
<accession>A0A8D8F6U0</accession>
<sequence length="221" mass="23230">MILYCRDGPSVGLLRECDGWGACTGAWVLQPCCCWTNTGSDVCGDWFLCIKMESGCWQFIDLLEKFLFCTFSAATLTGFLFPPAVADCSEELGPATHSGVVEGVRWSTGGVSVVTGPFLPPFTPPAIRRPPGVDETSGGVGPVDSSIECDDGWGGWPVLINMVAGVSCVGCLLGMNSSASGFNVNDAPPPGIDSAIVNLLDPARSLTVWNGSCSPLLSERR</sequence>
<protein>
    <submittedName>
        <fullName evidence="1">(northern house mosquito) hypothetical protein</fullName>
    </submittedName>
</protein>
<dbReference type="EMBL" id="HBUE01037912">
    <property type="protein sequence ID" value="CAG6459553.1"/>
    <property type="molecule type" value="Transcribed_RNA"/>
</dbReference>
<proteinExistence type="predicted"/>
<reference evidence="1" key="1">
    <citation type="submission" date="2021-05" db="EMBL/GenBank/DDBJ databases">
        <authorList>
            <person name="Alioto T."/>
            <person name="Alioto T."/>
            <person name="Gomez Garrido J."/>
        </authorList>
    </citation>
    <scope>NUCLEOTIDE SEQUENCE</scope>
</reference>
<organism evidence="1">
    <name type="scientific">Culex pipiens</name>
    <name type="common">House mosquito</name>
    <dbReference type="NCBI Taxonomy" id="7175"/>
    <lineage>
        <taxon>Eukaryota</taxon>
        <taxon>Metazoa</taxon>
        <taxon>Ecdysozoa</taxon>
        <taxon>Arthropoda</taxon>
        <taxon>Hexapoda</taxon>
        <taxon>Insecta</taxon>
        <taxon>Pterygota</taxon>
        <taxon>Neoptera</taxon>
        <taxon>Endopterygota</taxon>
        <taxon>Diptera</taxon>
        <taxon>Nematocera</taxon>
        <taxon>Culicoidea</taxon>
        <taxon>Culicidae</taxon>
        <taxon>Culicinae</taxon>
        <taxon>Culicini</taxon>
        <taxon>Culex</taxon>
        <taxon>Culex</taxon>
    </lineage>
</organism>
<name>A0A8D8F6U0_CULPI</name>